<sequence>PQISLATRNGVPCKSFSWTHDPTCFMPVFHKNKSYVAEFCVYTNAVFANGRGISLITTPEVVASFSASYPSMEYKEHENQALYESRQTGDRGVGLFANQPITAGSTYMRNAPVLVIARDALSSLSRTERHILLTKAIKQLPKGTQDLFMNLAKSRGGHEIDDIVQTNSKGLRSPDHVGHLGVVPEAARINHACRPNSFYRFNDTSLQLEVFALRDIEPGEELTYSYGYSSLPHTSRHKALDAHWSFTCKCSLCTAPPAKISASDKRLKQITDIKEVLPTDTHDVPQLLGSVPDLIGLLQEEGLIAEIPQYEEILAYTLSQLGDEHRARYWARRARKGWEIVAGKGSWEAERTGALERDVLGHPSW</sequence>
<proteinExistence type="predicted"/>
<keyword evidence="3" id="KW-1185">Reference proteome</keyword>
<accession>A0A6A6EFY7</accession>
<dbReference type="OrthoDB" id="1028014at2759"/>
<dbReference type="InterPro" id="IPR053185">
    <property type="entry name" value="SET_domain_protein"/>
</dbReference>
<dbReference type="SMART" id="SM00317">
    <property type="entry name" value="SET"/>
    <property type="match status" value="1"/>
</dbReference>
<dbReference type="InterPro" id="IPR046341">
    <property type="entry name" value="SET_dom_sf"/>
</dbReference>
<feature type="domain" description="SET" evidence="1">
    <location>
        <begin position="81"/>
        <end position="227"/>
    </location>
</feature>
<evidence type="ECO:0000313" key="3">
    <source>
        <dbReference type="Proteomes" id="UP000800200"/>
    </source>
</evidence>
<dbReference type="CDD" id="cd20071">
    <property type="entry name" value="SET_SMYD"/>
    <property type="match status" value="1"/>
</dbReference>
<feature type="non-terminal residue" evidence="2">
    <location>
        <position position="365"/>
    </location>
</feature>
<dbReference type="AlphaFoldDB" id="A0A6A6EFY7"/>
<dbReference type="SUPFAM" id="SSF82199">
    <property type="entry name" value="SET domain"/>
    <property type="match status" value="1"/>
</dbReference>
<evidence type="ECO:0000259" key="1">
    <source>
        <dbReference type="PROSITE" id="PS50280"/>
    </source>
</evidence>
<dbReference type="PANTHER" id="PTHR47332">
    <property type="entry name" value="SET DOMAIN-CONTAINING PROTEIN 5"/>
    <property type="match status" value="1"/>
</dbReference>
<dbReference type="EMBL" id="ML994622">
    <property type="protein sequence ID" value="KAF2189040.1"/>
    <property type="molecule type" value="Genomic_DNA"/>
</dbReference>
<protein>
    <submittedName>
        <fullName evidence="2">SET domain-containing protein</fullName>
    </submittedName>
</protein>
<dbReference type="Pfam" id="PF00856">
    <property type="entry name" value="SET"/>
    <property type="match status" value="1"/>
</dbReference>
<dbReference type="PANTHER" id="PTHR47332:SF6">
    <property type="entry name" value="SET DOMAIN-CONTAINING PROTEIN"/>
    <property type="match status" value="1"/>
</dbReference>
<dbReference type="Gene3D" id="2.170.270.10">
    <property type="entry name" value="SET domain"/>
    <property type="match status" value="1"/>
</dbReference>
<dbReference type="PROSITE" id="PS50280">
    <property type="entry name" value="SET"/>
    <property type="match status" value="1"/>
</dbReference>
<evidence type="ECO:0000313" key="2">
    <source>
        <dbReference type="EMBL" id="KAF2189040.1"/>
    </source>
</evidence>
<name>A0A6A6EFY7_9PEZI</name>
<feature type="non-terminal residue" evidence="2">
    <location>
        <position position="1"/>
    </location>
</feature>
<gene>
    <name evidence="2" type="ORF">K469DRAFT_484623</name>
</gene>
<dbReference type="Proteomes" id="UP000800200">
    <property type="component" value="Unassembled WGS sequence"/>
</dbReference>
<reference evidence="2" key="1">
    <citation type="journal article" date="2020" name="Stud. Mycol.">
        <title>101 Dothideomycetes genomes: a test case for predicting lifestyles and emergence of pathogens.</title>
        <authorList>
            <person name="Haridas S."/>
            <person name="Albert R."/>
            <person name="Binder M."/>
            <person name="Bloem J."/>
            <person name="Labutti K."/>
            <person name="Salamov A."/>
            <person name="Andreopoulos B."/>
            <person name="Baker S."/>
            <person name="Barry K."/>
            <person name="Bills G."/>
            <person name="Bluhm B."/>
            <person name="Cannon C."/>
            <person name="Castanera R."/>
            <person name="Culley D."/>
            <person name="Daum C."/>
            <person name="Ezra D."/>
            <person name="Gonzalez J."/>
            <person name="Henrissat B."/>
            <person name="Kuo A."/>
            <person name="Liang C."/>
            <person name="Lipzen A."/>
            <person name="Lutzoni F."/>
            <person name="Magnuson J."/>
            <person name="Mondo S."/>
            <person name="Nolan M."/>
            <person name="Ohm R."/>
            <person name="Pangilinan J."/>
            <person name="Park H.-J."/>
            <person name="Ramirez L."/>
            <person name="Alfaro M."/>
            <person name="Sun H."/>
            <person name="Tritt A."/>
            <person name="Yoshinaga Y."/>
            <person name="Zwiers L.-H."/>
            <person name="Turgeon B."/>
            <person name="Goodwin S."/>
            <person name="Spatafora J."/>
            <person name="Crous P."/>
            <person name="Grigoriev I."/>
        </authorList>
    </citation>
    <scope>NUCLEOTIDE SEQUENCE</scope>
    <source>
        <strain evidence="2">CBS 207.26</strain>
    </source>
</reference>
<dbReference type="InterPro" id="IPR001214">
    <property type="entry name" value="SET_dom"/>
</dbReference>
<organism evidence="2 3">
    <name type="scientific">Zopfia rhizophila CBS 207.26</name>
    <dbReference type="NCBI Taxonomy" id="1314779"/>
    <lineage>
        <taxon>Eukaryota</taxon>
        <taxon>Fungi</taxon>
        <taxon>Dikarya</taxon>
        <taxon>Ascomycota</taxon>
        <taxon>Pezizomycotina</taxon>
        <taxon>Dothideomycetes</taxon>
        <taxon>Dothideomycetes incertae sedis</taxon>
        <taxon>Zopfiaceae</taxon>
        <taxon>Zopfia</taxon>
    </lineage>
</organism>